<dbReference type="GO" id="GO:0055085">
    <property type="term" value="P:transmembrane transport"/>
    <property type="evidence" value="ECO:0007669"/>
    <property type="project" value="UniProtKB-ARBA"/>
</dbReference>
<dbReference type="AlphaFoldDB" id="A0A839IQJ4"/>
<dbReference type="SUPFAM" id="SSF53822">
    <property type="entry name" value="Periplasmic binding protein-like I"/>
    <property type="match status" value="1"/>
</dbReference>
<comment type="similarity">
    <text evidence="2">Belongs to the bacterial solute-binding protein 2 family.</text>
</comment>
<dbReference type="InterPro" id="IPR028082">
    <property type="entry name" value="Peripla_BP_I"/>
</dbReference>
<dbReference type="InterPro" id="IPR025997">
    <property type="entry name" value="SBP_2_dom"/>
</dbReference>
<dbReference type="GO" id="GO:0030313">
    <property type="term" value="C:cell envelope"/>
    <property type="evidence" value="ECO:0007669"/>
    <property type="project" value="UniProtKB-SubCell"/>
</dbReference>
<proteinExistence type="inferred from homology"/>
<dbReference type="PANTHER" id="PTHR46847">
    <property type="entry name" value="D-ALLOSE-BINDING PERIPLASMIC PROTEIN-RELATED"/>
    <property type="match status" value="1"/>
</dbReference>
<name>A0A839IQJ4_9GAMM</name>
<dbReference type="Gene3D" id="3.40.50.2300">
    <property type="match status" value="2"/>
</dbReference>
<feature type="domain" description="Periplasmic binding protein" evidence="4">
    <location>
        <begin position="30"/>
        <end position="307"/>
    </location>
</feature>
<comment type="caution">
    <text evidence="5">The sequence shown here is derived from an EMBL/GenBank/DDBJ whole genome shotgun (WGS) entry which is preliminary data.</text>
</comment>
<accession>A0A839IQJ4</accession>
<sequence>MKLRHFLSYFFVGGLIFSLSFSVCAEALKISFINPGKQGERFWDMVTATMQAAARDLDIELTVLYAERNRIRMQQLGDSVLSETDNLPDYLVVVNEEQSAENIVRLAEEKAIPVFLLLNDFTGQQAVRMGEPGQKYKHWLGSLTPDNYTAGFRMAERIIQAAGGKPEQPVHMLAIAGDKVTPASILRNEGMLKRVNEADDVLLDRLLYANWNARDAEVMTERYLQWASRNNVRLQALWAANDPIAEGAIQAIRKQGLKPGEDVFVAGLNWSPEGLAMVERGEMLLTDGGHFMAGAWSMVILRDHADGVDLSAWNGRIRFPMSAIDQNNVDQFQAVFGDQNWDKVDFSYFRLSPGGESRGYLFDLKALFRSVSDKNG</sequence>
<organism evidence="5 6">
    <name type="scientific">Oceanospirillum sediminis</name>
    <dbReference type="NCBI Taxonomy" id="2760088"/>
    <lineage>
        <taxon>Bacteria</taxon>
        <taxon>Pseudomonadati</taxon>
        <taxon>Pseudomonadota</taxon>
        <taxon>Gammaproteobacteria</taxon>
        <taxon>Oceanospirillales</taxon>
        <taxon>Oceanospirillaceae</taxon>
        <taxon>Oceanospirillum</taxon>
    </lineage>
</organism>
<dbReference type="PANTHER" id="PTHR46847:SF2">
    <property type="entry name" value="ABC TRANSPORTER SUGAR-BINDING PROTEIN"/>
    <property type="match status" value="1"/>
</dbReference>
<dbReference type="GO" id="GO:0030246">
    <property type="term" value="F:carbohydrate binding"/>
    <property type="evidence" value="ECO:0007669"/>
    <property type="project" value="UniProtKB-ARBA"/>
</dbReference>
<dbReference type="EMBL" id="JACJFM010000013">
    <property type="protein sequence ID" value="MBB1487228.1"/>
    <property type="molecule type" value="Genomic_DNA"/>
</dbReference>
<reference evidence="5 6" key="1">
    <citation type="submission" date="2020-08" db="EMBL/GenBank/DDBJ databases">
        <title>Oceanospirillum sp. nov. isolated from marine sediment.</title>
        <authorList>
            <person name="Ji X."/>
        </authorList>
    </citation>
    <scope>NUCLEOTIDE SEQUENCE [LARGE SCALE GENOMIC DNA]</scope>
    <source>
        <strain evidence="5 6">D5</strain>
    </source>
</reference>
<dbReference type="CDD" id="cd06324">
    <property type="entry name" value="PBP1_ABC_sugar_binding-like"/>
    <property type="match status" value="1"/>
</dbReference>
<comment type="subcellular location">
    <subcellularLocation>
        <location evidence="1">Cell envelope</location>
    </subcellularLocation>
</comment>
<keyword evidence="6" id="KW-1185">Reference proteome</keyword>
<evidence type="ECO:0000256" key="2">
    <source>
        <dbReference type="ARBA" id="ARBA00007639"/>
    </source>
</evidence>
<dbReference type="RefSeq" id="WP_182809012.1">
    <property type="nucleotide sequence ID" value="NZ_JACJFM010000013.1"/>
</dbReference>
<evidence type="ECO:0000259" key="4">
    <source>
        <dbReference type="Pfam" id="PF13407"/>
    </source>
</evidence>
<dbReference type="Pfam" id="PF13407">
    <property type="entry name" value="Peripla_BP_4"/>
    <property type="match status" value="1"/>
</dbReference>
<evidence type="ECO:0000256" key="1">
    <source>
        <dbReference type="ARBA" id="ARBA00004196"/>
    </source>
</evidence>
<evidence type="ECO:0000313" key="5">
    <source>
        <dbReference type="EMBL" id="MBB1487228.1"/>
    </source>
</evidence>
<evidence type="ECO:0000313" key="6">
    <source>
        <dbReference type="Proteomes" id="UP000565262"/>
    </source>
</evidence>
<evidence type="ECO:0000256" key="3">
    <source>
        <dbReference type="ARBA" id="ARBA00022729"/>
    </source>
</evidence>
<protein>
    <submittedName>
        <fullName evidence="5">ABC transporter substrate-binding protein</fullName>
    </submittedName>
</protein>
<dbReference type="Proteomes" id="UP000565262">
    <property type="component" value="Unassembled WGS sequence"/>
</dbReference>
<gene>
    <name evidence="5" type="ORF">H4O21_11470</name>
</gene>
<keyword evidence="3" id="KW-0732">Signal</keyword>